<reference evidence="14" key="1">
    <citation type="submission" date="2017-12" db="EMBL/GenBank/DDBJ databases">
        <title>Draft genome sequence of Telmatospirillum siberiense 26-4b1T, an acidotolerant peatland alphaproteobacterium potentially involved in sulfur cycling.</title>
        <authorList>
            <person name="Hausmann B."/>
            <person name="Pjevac P."/>
            <person name="Schreck K."/>
            <person name="Herbold C.W."/>
            <person name="Daims H."/>
            <person name="Wagner M."/>
            <person name="Pester M."/>
            <person name="Loy A."/>
        </authorList>
    </citation>
    <scope>NUCLEOTIDE SEQUENCE [LARGE SCALE GENOMIC DNA]</scope>
    <source>
        <strain evidence="14">26-4b1</strain>
    </source>
</reference>
<evidence type="ECO:0000256" key="3">
    <source>
        <dbReference type="ARBA" id="ARBA00022676"/>
    </source>
</evidence>
<dbReference type="OrthoDB" id="9766909at2"/>
<evidence type="ECO:0000256" key="5">
    <source>
        <dbReference type="ARBA" id="ARBA00022692"/>
    </source>
</evidence>
<keyword evidence="14" id="KW-1185">Reference proteome</keyword>
<keyword evidence="6 11" id="KW-0133">Cell shape</keyword>
<evidence type="ECO:0000256" key="9">
    <source>
        <dbReference type="ARBA" id="ARBA00023136"/>
    </source>
</evidence>
<dbReference type="GO" id="GO:0009252">
    <property type="term" value="P:peptidoglycan biosynthetic process"/>
    <property type="evidence" value="ECO:0007669"/>
    <property type="project" value="UniProtKB-UniRule"/>
</dbReference>
<feature type="domain" description="Glycosyl transferase family 51" evidence="12">
    <location>
        <begin position="44"/>
        <end position="216"/>
    </location>
</feature>
<comment type="catalytic activity">
    <reaction evidence="11">
        <text>[GlcNAc-(1-&gt;4)-Mur2Ac(oyl-L-Ala-gamma-D-Glu-L-Lys-D-Ala-D-Ala)](n)-di-trans,octa-cis-undecaprenyl diphosphate + beta-D-GlcNAc-(1-&gt;4)-Mur2Ac(oyl-L-Ala-gamma-D-Glu-L-Lys-D-Ala-D-Ala)-di-trans,octa-cis-undecaprenyl diphosphate = [GlcNAc-(1-&gt;4)-Mur2Ac(oyl-L-Ala-gamma-D-Glu-L-Lys-D-Ala-D-Ala)](n+1)-di-trans,octa-cis-undecaprenyl diphosphate + di-trans,octa-cis-undecaprenyl diphosphate + H(+)</text>
        <dbReference type="Rhea" id="RHEA:23708"/>
        <dbReference type="Rhea" id="RHEA-COMP:9602"/>
        <dbReference type="Rhea" id="RHEA-COMP:9603"/>
        <dbReference type="ChEBI" id="CHEBI:15378"/>
        <dbReference type="ChEBI" id="CHEBI:58405"/>
        <dbReference type="ChEBI" id="CHEBI:60033"/>
        <dbReference type="ChEBI" id="CHEBI:78435"/>
        <dbReference type="EC" id="2.4.99.28"/>
    </reaction>
</comment>
<keyword evidence="3 11" id="KW-0328">Glycosyltransferase</keyword>
<protein>
    <recommendedName>
        <fullName evidence="11">Biosynthetic peptidoglycan transglycosylase</fullName>
        <ecNumber evidence="11">2.4.99.28</ecNumber>
    </recommendedName>
    <alternativeName>
        <fullName evidence="11">Glycan polymerase</fullName>
    </alternativeName>
    <alternativeName>
        <fullName evidence="11">Peptidoglycan glycosyltransferase MtgA</fullName>
        <shortName evidence="11">PGT</shortName>
    </alternativeName>
</protein>
<dbReference type="InterPro" id="IPR011812">
    <property type="entry name" value="Pep_trsgly"/>
</dbReference>
<keyword evidence="5 11" id="KW-0812">Transmembrane</keyword>
<dbReference type="HAMAP" id="MF_00766">
    <property type="entry name" value="PGT_MtgA"/>
    <property type="match status" value="1"/>
</dbReference>
<evidence type="ECO:0000256" key="10">
    <source>
        <dbReference type="ARBA" id="ARBA00023316"/>
    </source>
</evidence>
<dbReference type="InterPro" id="IPR036950">
    <property type="entry name" value="PBP_transglycosylase"/>
</dbReference>
<keyword evidence="8 11" id="KW-1133">Transmembrane helix</keyword>
<dbReference type="PANTHER" id="PTHR30400">
    <property type="entry name" value="MONOFUNCTIONAL BIOSYNTHETIC PEPTIDOGLYCAN TRANSGLYCOSYLASE"/>
    <property type="match status" value="1"/>
</dbReference>
<keyword evidence="1 11" id="KW-1003">Cell membrane</keyword>
<evidence type="ECO:0000256" key="4">
    <source>
        <dbReference type="ARBA" id="ARBA00022679"/>
    </source>
</evidence>
<dbReference type="Proteomes" id="UP000233293">
    <property type="component" value="Unassembled WGS sequence"/>
</dbReference>
<comment type="subcellular location">
    <subcellularLocation>
        <location evidence="11">Cell inner membrane</location>
        <topology evidence="11">Single-pass membrane protein</topology>
    </subcellularLocation>
</comment>
<comment type="similarity">
    <text evidence="11">Belongs to the glycosyltransferase 51 family.</text>
</comment>
<name>A0A2N3PY95_9PROT</name>
<dbReference type="EMBL" id="PIUM01000005">
    <property type="protein sequence ID" value="PKU25369.1"/>
    <property type="molecule type" value="Genomic_DNA"/>
</dbReference>
<dbReference type="GO" id="GO:0005886">
    <property type="term" value="C:plasma membrane"/>
    <property type="evidence" value="ECO:0007669"/>
    <property type="project" value="UniProtKB-SubCell"/>
</dbReference>
<evidence type="ECO:0000256" key="11">
    <source>
        <dbReference type="HAMAP-Rule" id="MF_00766"/>
    </source>
</evidence>
<dbReference type="PANTHER" id="PTHR30400:SF0">
    <property type="entry name" value="BIOSYNTHETIC PEPTIDOGLYCAN TRANSGLYCOSYLASE"/>
    <property type="match status" value="1"/>
</dbReference>
<dbReference type="SUPFAM" id="SSF53955">
    <property type="entry name" value="Lysozyme-like"/>
    <property type="match status" value="1"/>
</dbReference>
<keyword evidence="2 11" id="KW-0997">Cell inner membrane</keyword>
<accession>A0A2N3PY95</accession>
<dbReference type="AlphaFoldDB" id="A0A2N3PY95"/>
<dbReference type="GO" id="GO:0008955">
    <property type="term" value="F:peptidoglycan glycosyltransferase activity"/>
    <property type="evidence" value="ECO:0007669"/>
    <property type="project" value="UniProtKB-UniRule"/>
</dbReference>
<organism evidence="13 14">
    <name type="scientific">Telmatospirillum siberiense</name>
    <dbReference type="NCBI Taxonomy" id="382514"/>
    <lineage>
        <taxon>Bacteria</taxon>
        <taxon>Pseudomonadati</taxon>
        <taxon>Pseudomonadota</taxon>
        <taxon>Alphaproteobacteria</taxon>
        <taxon>Rhodospirillales</taxon>
        <taxon>Rhodospirillaceae</taxon>
        <taxon>Telmatospirillum</taxon>
    </lineage>
</organism>
<dbReference type="GO" id="GO:0009274">
    <property type="term" value="C:peptidoglycan-based cell wall"/>
    <property type="evidence" value="ECO:0007669"/>
    <property type="project" value="InterPro"/>
</dbReference>
<evidence type="ECO:0000313" key="14">
    <source>
        <dbReference type="Proteomes" id="UP000233293"/>
    </source>
</evidence>
<evidence type="ECO:0000313" key="13">
    <source>
        <dbReference type="EMBL" id="PKU25369.1"/>
    </source>
</evidence>
<evidence type="ECO:0000259" key="12">
    <source>
        <dbReference type="Pfam" id="PF00912"/>
    </source>
</evidence>
<keyword evidence="7 11" id="KW-0573">Peptidoglycan synthesis</keyword>
<dbReference type="GO" id="GO:0008360">
    <property type="term" value="P:regulation of cell shape"/>
    <property type="evidence" value="ECO:0007669"/>
    <property type="project" value="UniProtKB-KW"/>
</dbReference>
<dbReference type="Gene3D" id="1.10.3810.10">
    <property type="entry name" value="Biosynthetic peptidoglycan transglycosylase-like"/>
    <property type="match status" value="1"/>
</dbReference>
<dbReference type="GO" id="GO:0016763">
    <property type="term" value="F:pentosyltransferase activity"/>
    <property type="evidence" value="ECO:0007669"/>
    <property type="project" value="InterPro"/>
</dbReference>
<dbReference type="InterPro" id="IPR023346">
    <property type="entry name" value="Lysozyme-like_dom_sf"/>
</dbReference>
<comment type="caution">
    <text evidence="13">The sequence shown here is derived from an EMBL/GenBank/DDBJ whole genome shotgun (WGS) entry which is preliminary data.</text>
</comment>
<comment type="pathway">
    <text evidence="11">Cell wall biogenesis; peptidoglycan biosynthesis.</text>
</comment>
<keyword evidence="9 11" id="KW-0472">Membrane</keyword>
<dbReference type="NCBIfam" id="TIGR02070">
    <property type="entry name" value="mono_pep_trsgly"/>
    <property type="match status" value="1"/>
</dbReference>
<keyword evidence="4 11" id="KW-0808">Transferase</keyword>
<dbReference type="InterPro" id="IPR001264">
    <property type="entry name" value="Glyco_trans_51"/>
</dbReference>
<evidence type="ECO:0000256" key="8">
    <source>
        <dbReference type="ARBA" id="ARBA00022989"/>
    </source>
</evidence>
<sequence>MQTRFGRWRRPLLMWGLILGLGLPCAMAALFSVVAPPLTPLMVIRRIEGEGMDRRWVPIDAISPELVRAVIVAEDARFCRHHGFDWEAINDAVDTYEEGGRLRGASTLSMQTAKNVFLWPGRNFLRKGLEAGLTVLIETLWGKRRIIEVYLNVVEWGPGLYGAEMAAQRYFHRPARDLTRRQAAALAAILPNPRRFSPVTPSRYIEARIRTIDARMGHIPTNPKICP</sequence>
<keyword evidence="10 11" id="KW-0961">Cell wall biogenesis/degradation</keyword>
<dbReference type="EC" id="2.4.99.28" evidence="11"/>
<evidence type="ECO:0000256" key="7">
    <source>
        <dbReference type="ARBA" id="ARBA00022984"/>
    </source>
</evidence>
<gene>
    <name evidence="11" type="primary">mtgA</name>
    <name evidence="13" type="ORF">CWS72_07185</name>
</gene>
<proteinExistence type="inferred from homology"/>
<evidence type="ECO:0000256" key="6">
    <source>
        <dbReference type="ARBA" id="ARBA00022960"/>
    </source>
</evidence>
<dbReference type="Pfam" id="PF00912">
    <property type="entry name" value="Transgly"/>
    <property type="match status" value="1"/>
</dbReference>
<comment type="function">
    <text evidence="11">Peptidoglycan polymerase that catalyzes glycan chain elongation from lipid-linked precursors.</text>
</comment>
<evidence type="ECO:0000256" key="1">
    <source>
        <dbReference type="ARBA" id="ARBA00022475"/>
    </source>
</evidence>
<evidence type="ECO:0000256" key="2">
    <source>
        <dbReference type="ARBA" id="ARBA00022519"/>
    </source>
</evidence>
<dbReference type="UniPathway" id="UPA00219"/>
<dbReference type="GO" id="GO:0071555">
    <property type="term" value="P:cell wall organization"/>
    <property type="evidence" value="ECO:0007669"/>
    <property type="project" value="UniProtKB-KW"/>
</dbReference>